<dbReference type="Pfam" id="PF13499">
    <property type="entry name" value="EF-hand_7"/>
    <property type="match status" value="1"/>
</dbReference>
<dbReference type="PROSITE" id="PS50222">
    <property type="entry name" value="EF_HAND_2"/>
    <property type="match status" value="2"/>
</dbReference>
<reference evidence="6" key="1">
    <citation type="submission" date="2018-10" db="EMBL/GenBank/DDBJ databases">
        <title>Transcriptome assembly of Aceria tosichella (Wheat curl mite) Type 2.</title>
        <authorList>
            <person name="Scully E.D."/>
            <person name="Geib S.M."/>
            <person name="Palmer N.A."/>
            <person name="Gupta A.K."/>
            <person name="Sarath G."/>
            <person name="Tatineni S."/>
        </authorList>
    </citation>
    <scope>NUCLEOTIDE SEQUENCE</scope>
    <source>
        <strain evidence="6">LincolnNE</strain>
    </source>
</reference>
<proteinExistence type="predicted"/>
<sequence>MAPQTTRQTNGPDSRGSDASATNDFAPISVNAVRHKESHEQQASERGASVEEEMLASAGALPPTMATNNKMARDSLINPNDEQQPLRNRLRNIVIGLLAKKKETKMDNLEAMINESALKLLQQKELVFKQASCLQLDQLCKTTKFSRRELKWLYSGWKVACTDGCGVSTDSLGGSDHSYGIINEQQFQQIYAQFFPYGGDCSYYAKYVFQAMFNDTLVKNGGFITFADYAHALSNLLRGTIDDKIDFVFRLYDLNNDNVITLDELSRIFFAVYRLLGDNVNLKHDQLTYEQQAERLYNKIDLEQSGFITREQFVNYCKRDSSIVATIQMLEMSICSSA</sequence>
<dbReference type="CDD" id="cd00051">
    <property type="entry name" value="EFh"/>
    <property type="match status" value="2"/>
</dbReference>
<feature type="compositionally biased region" description="Basic and acidic residues" evidence="4">
    <location>
        <begin position="34"/>
        <end position="43"/>
    </location>
</feature>
<dbReference type="PANTHER" id="PTHR23055:SF167">
    <property type="entry name" value="EF-HAND DOMAIN-CONTAINING PROTEIN"/>
    <property type="match status" value="1"/>
</dbReference>
<dbReference type="InterPro" id="IPR018247">
    <property type="entry name" value="EF_Hand_1_Ca_BS"/>
</dbReference>
<evidence type="ECO:0000256" key="3">
    <source>
        <dbReference type="ARBA" id="ARBA00022837"/>
    </source>
</evidence>
<keyword evidence="1" id="KW-0479">Metal-binding</keyword>
<dbReference type="InterPro" id="IPR011992">
    <property type="entry name" value="EF-hand-dom_pair"/>
</dbReference>
<evidence type="ECO:0000313" key="6">
    <source>
        <dbReference type="EMBL" id="MDE46944.1"/>
    </source>
</evidence>
<keyword evidence="2" id="KW-0677">Repeat</keyword>
<protein>
    <submittedName>
        <fullName evidence="6">Kv channel-interacting protein 2</fullName>
    </submittedName>
</protein>
<keyword evidence="3" id="KW-0106">Calcium</keyword>
<dbReference type="EMBL" id="GGYP01002173">
    <property type="protein sequence ID" value="MDE46944.1"/>
    <property type="molecule type" value="Transcribed_RNA"/>
</dbReference>
<evidence type="ECO:0000256" key="4">
    <source>
        <dbReference type="SAM" id="MobiDB-lite"/>
    </source>
</evidence>
<evidence type="ECO:0000256" key="1">
    <source>
        <dbReference type="ARBA" id="ARBA00022723"/>
    </source>
</evidence>
<accession>A0A6G1S8W2</accession>
<feature type="compositionally biased region" description="Polar residues" evidence="4">
    <location>
        <begin position="1"/>
        <end position="23"/>
    </location>
</feature>
<dbReference type="PROSITE" id="PS00018">
    <property type="entry name" value="EF_HAND_1"/>
    <property type="match status" value="1"/>
</dbReference>
<feature type="domain" description="EF-hand" evidence="5">
    <location>
        <begin position="240"/>
        <end position="275"/>
    </location>
</feature>
<evidence type="ECO:0000259" key="5">
    <source>
        <dbReference type="PROSITE" id="PS50222"/>
    </source>
</evidence>
<dbReference type="Gene3D" id="1.10.238.10">
    <property type="entry name" value="EF-hand"/>
    <property type="match status" value="1"/>
</dbReference>
<feature type="region of interest" description="Disordered" evidence="4">
    <location>
        <begin position="1"/>
        <end position="51"/>
    </location>
</feature>
<dbReference type="SUPFAM" id="SSF47473">
    <property type="entry name" value="EF-hand"/>
    <property type="match status" value="1"/>
</dbReference>
<feature type="domain" description="EF-hand" evidence="5">
    <location>
        <begin position="288"/>
        <end position="323"/>
    </location>
</feature>
<evidence type="ECO:0000256" key="2">
    <source>
        <dbReference type="ARBA" id="ARBA00022737"/>
    </source>
</evidence>
<dbReference type="AlphaFoldDB" id="A0A6G1S8W2"/>
<dbReference type="InterPro" id="IPR002048">
    <property type="entry name" value="EF_hand_dom"/>
</dbReference>
<dbReference type="GO" id="GO:0005509">
    <property type="term" value="F:calcium ion binding"/>
    <property type="evidence" value="ECO:0007669"/>
    <property type="project" value="InterPro"/>
</dbReference>
<gene>
    <name evidence="6" type="primary">Kcnip2_0</name>
    <name evidence="6" type="ORF">g.13121</name>
</gene>
<dbReference type="PANTHER" id="PTHR23055">
    <property type="entry name" value="CALCIUM BINDING PROTEINS"/>
    <property type="match status" value="1"/>
</dbReference>
<dbReference type="InterPro" id="IPR028846">
    <property type="entry name" value="Recoverin"/>
</dbReference>
<name>A0A6G1S8W2_9ACAR</name>
<organism evidence="6">
    <name type="scientific">Aceria tosichella</name>
    <name type="common">wheat curl mite</name>
    <dbReference type="NCBI Taxonomy" id="561515"/>
    <lineage>
        <taxon>Eukaryota</taxon>
        <taxon>Metazoa</taxon>
        <taxon>Ecdysozoa</taxon>
        <taxon>Arthropoda</taxon>
        <taxon>Chelicerata</taxon>
        <taxon>Arachnida</taxon>
        <taxon>Acari</taxon>
        <taxon>Acariformes</taxon>
        <taxon>Trombidiformes</taxon>
        <taxon>Prostigmata</taxon>
        <taxon>Eupodina</taxon>
        <taxon>Eriophyoidea</taxon>
        <taxon>Eriophyidae</taxon>
        <taxon>Eriophyinae</taxon>
        <taxon>Aceriini</taxon>
        <taxon>Aceria</taxon>
    </lineage>
</organism>
<dbReference type="SMART" id="SM00054">
    <property type="entry name" value="EFh"/>
    <property type="match status" value="3"/>
</dbReference>